<sequence length="130" mass="13754">MKILKKILLSAFIAASISMSAVSTSVLAEPGEGRIVYSPGDAIDLAMAKIQKALDAITTGSDPATVASLIKEAIDAGKELNANDKVDMAKQRANNKLKAARGHAKEGAIQEAEQELREAKKSYNDMKGLL</sequence>
<feature type="signal peptide" evidence="2">
    <location>
        <begin position="1"/>
        <end position="28"/>
    </location>
</feature>
<proteinExistence type="predicted"/>
<dbReference type="RefSeq" id="WP_174625332.1">
    <property type="nucleotide sequence ID" value="NZ_CADCXN010000049.1"/>
</dbReference>
<keyword evidence="2" id="KW-0732">Signal</keyword>
<evidence type="ECO:0000313" key="4">
    <source>
        <dbReference type="Proteomes" id="UP000494216"/>
    </source>
</evidence>
<protein>
    <recommendedName>
        <fullName evidence="5">DUF4398 domain-containing protein</fullName>
    </recommendedName>
</protein>
<evidence type="ECO:0000256" key="2">
    <source>
        <dbReference type="SAM" id="SignalP"/>
    </source>
</evidence>
<name>A0A8S0WA12_9GAMM</name>
<reference evidence="3 4" key="1">
    <citation type="submission" date="2020-02" db="EMBL/GenBank/DDBJ databases">
        <authorList>
            <person name="Hogendoorn C."/>
        </authorList>
    </citation>
    <scope>NUCLEOTIDE SEQUENCE [LARGE SCALE GENOMIC DNA]</scope>
    <source>
        <strain evidence="3">METHB21</strain>
    </source>
</reference>
<evidence type="ECO:0000256" key="1">
    <source>
        <dbReference type="SAM" id="Coils"/>
    </source>
</evidence>
<dbReference type="AlphaFoldDB" id="A0A8S0WA12"/>
<accession>A0A8S0WA12</accession>
<keyword evidence="4" id="KW-1185">Reference proteome</keyword>
<feature type="chain" id="PRO_5035755961" description="DUF4398 domain-containing protein" evidence="2">
    <location>
        <begin position="29"/>
        <end position="130"/>
    </location>
</feature>
<dbReference type="Proteomes" id="UP000494216">
    <property type="component" value="Unassembled WGS sequence"/>
</dbReference>
<evidence type="ECO:0000313" key="3">
    <source>
        <dbReference type="EMBL" id="CAA9890396.1"/>
    </source>
</evidence>
<evidence type="ECO:0008006" key="5">
    <source>
        <dbReference type="Google" id="ProtNLM"/>
    </source>
</evidence>
<keyword evidence="1" id="KW-0175">Coiled coil</keyword>
<gene>
    <name evidence="3" type="ORF">METHB2_210028</name>
</gene>
<feature type="coiled-coil region" evidence="1">
    <location>
        <begin position="102"/>
        <end position="129"/>
    </location>
</feature>
<organism evidence="3 4">
    <name type="scientific">Candidatus Methylobacter favarea</name>
    <dbReference type="NCBI Taxonomy" id="2707345"/>
    <lineage>
        <taxon>Bacteria</taxon>
        <taxon>Pseudomonadati</taxon>
        <taxon>Pseudomonadota</taxon>
        <taxon>Gammaproteobacteria</taxon>
        <taxon>Methylococcales</taxon>
        <taxon>Methylococcaceae</taxon>
        <taxon>Methylobacter</taxon>
    </lineage>
</organism>
<comment type="caution">
    <text evidence="3">The sequence shown here is derived from an EMBL/GenBank/DDBJ whole genome shotgun (WGS) entry which is preliminary data.</text>
</comment>
<dbReference type="EMBL" id="CADCXN010000049">
    <property type="protein sequence ID" value="CAA9890396.1"/>
    <property type="molecule type" value="Genomic_DNA"/>
</dbReference>